<evidence type="ECO:0000313" key="8">
    <source>
        <dbReference type="EMBL" id="QHT65652.1"/>
    </source>
</evidence>
<evidence type="ECO:0000259" key="6">
    <source>
        <dbReference type="PROSITE" id="PS51898"/>
    </source>
</evidence>
<name>A0A6C0GCU6_9BACT</name>
<dbReference type="CDD" id="cd00397">
    <property type="entry name" value="DNA_BRE_C"/>
    <property type="match status" value="1"/>
</dbReference>
<dbReference type="InterPro" id="IPR011010">
    <property type="entry name" value="DNA_brk_join_enz"/>
</dbReference>
<dbReference type="Proteomes" id="UP000480178">
    <property type="component" value="Chromosome"/>
</dbReference>
<protein>
    <submittedName>
        <fullName evidence="8">Site-specific integrase</fullName>
    </submittedName>
</protein>
<evidence type="ECO:0000256" key="2">
    <source>
        <dbReference type="ARBA" id="ARBA00022908"/>
    </source>
</evidence>
<dbReference type="InterPro" id="IPR010998">
    <property type="entry name" value="Integrase_recombinase_N"/>
</dbReference>
<evidence type="ECO:0000313" key="9">
    <source>
        <dbReference type="Proteomes" id="UP000480178"/>
    </source>
</evidence>
<sequence>MKAIQKKEATAYKAKLNTCGNDLSKQWYVSFSYKNPETGKYKRFKVYEGFTERKTVEARLQYGEQLIEKINLKLKNGWNPFYDEYTLYKLVEVAPVYESNLLVHHVNLALTSKKAEIRKKTYQSYNSHLRGFLAWITENRLDQMLVTDFTYEHAKLFIDSLYLEKGYKGKTRSCYLITMKMLFERIKETRVINENPFKKFKKIKYSSVSALYFDEFQRKELKEYLIEHDPQLGLFVQFIFYCFIRPGELRKLRVGDIHGNKIQIKGEISKNTKTEYVVIPGPLMNLLDLEQIRLYPKHYFIFGKTGKPSPHYNGINYFSRKHREILRLLNYDKSHCLYSWKHTGVIHANKIGKNIHDIKRQLRHHSLEMVDEYLKGLGLMESGFASTDYPEL</sequence>
<dbReference type="InterPro" id="IPR044068">
    <property type="entry name" value="CB"/>
</dbReference>
<reference evidence="8 9" key="1">
    <citation type="submission" date="2020-01" db="EMBL/GenBank/DDBJ databases">
        <authorList>
            <person name="Kim M.K."/>
        </authorList>
    </citation>
    <scope>NUCLEOTIDE SEQUENCE [LARGE SCALE GENOMIC DNA]</scope>
    <source>
        <strain evidence="8 9">172606-1</strain>
    </source>
</reference>
<accession>A0A6C0GCU6</accession>
<dbReference type="Gene3D" id="1.10.150.130">
    <property type="match status" value="1"/>
</dbReference>
<dbReference type="EMBL" id="CP048222">
    <property type="protein sequence ID" value="QHT65652.1"/>
    <property type="molecule type" value="Genomic_DNA"/>
</dbReference>
<dbReference type="AlphaFoldDB" id="A0A6C0GCU6"/>
<feature type="domain" description="Core-binding (CB)" evidence="7">
    <location>
        <begin position="91"/>
        <end position="187"/>
    </location>
</feature>
<dbReference type="InterPro" id="IPR002104">
    <property type="entry name" value="Integrase_catalytic"/>
</dbReference>
<dbReference type="RefSeq" id="WP_162441734.1">
    <property type="nucleotide sequence ID" value="NZ_CP048222.1"/>
</dbReference>
<dbReference type="Gene3D" id="1.10.443.10">
    <property type="entry name" value="Intergrase catalytic core"/>
    <property type="match status" value="1"/>
</dbReference>
<dbReference type="InterPro" id="IPR013762">
    <property type="entry name" value="Integrase-like_cat_sf"/>
</dbReference>
<dbReference type="PANTHER" id="PTHR30349">
    <property type="entry name" value="PHAGE INTEGRASE-RELATED"/>
    <property type="match status" value="1"/>
</dbReference>
<dbReference type="InterPro" id="IPR050090">
    <property type="entry name" value="Tyrosine_recombinase_XerCD"/>
</dbReference>
<keyword evidence="9" id="KW-1185">Reference proteome</keyword>
<dbReference type="GO" id="GO:0006310">
    <property type="term" value="P:DNA recombination"/>
    <property type="evidence" value="ECO:0007669"/>
    <property type="project" value="UniProtKB-KW"/>
</dbReference>
<evidence type="ECO:0000256" key="1">
    <source>
        <dbReference type="ARBA" id="ARBA00008857"/>
    </source>
</evidence>
<organism evidence="8 9">
    <name type="scientific">Rhodocytophaga rosea</name>
    <dbReference type="NCBI Taxonomy" id="2704465"/>
    <lineage>
        <taxon>Bacteria</taxon>
        <taxon>Pseudomonadati</taxon>
        <taxon>Bacteroidota</taxon>
        <taxon>Cytophagia</taxon>
        <taxon>Cytophagales</taxon>
        <taxon>Rhodocytophagaceae</taxon>
        <taxon>Rhodocytophaga</taxon>
    </lineage>
</organism>
<dbReference type="KEGG" id="rhoz:GXP67_02710"/>
<evidence type="ECO:0000256" key="3">
    <source>
        <dbReference type="ARBA" id="ARBA00023125"/>
    </source>
</evidence>
<dbReference type="GO" id="GO:0003677">
    <property type="term" value="F:DNA binding"/>
    <property type="evidence" value="ECO:0007669"/>
    <property type="project" value="UniProtKB-UniRule"/>
</dbReference>
<dbReference type="PROSITE" id="PS51898">
    <property type="entry name" value="TYR_RECOMBINASE"/>
    <property type="match status" value="1"/>
</dbReference>
<comment type="similarity">
    <text evidence="1">Belongs to the 'phage' integrase family.</text>
</comment>
<keyword evidence="2" id="KW-0229">DNA integration</keyword>
<dbReference type="GO" id="GO:0015074">
    <property type="term" value="P:DNA integration"/>
    <property type="evidence" value="ECO:0007669"/>
    <property type="project" value="UniProtKB-KW"/>
</dbReference>
<keyword evidence="4" id="KW-0233">DNA recombination</keyword>
<feature type="domain" description="Tyr recombinase" evidence="6">
    <location>
        <begin position="206"/>
        <end position="388"/>
    </location>
</feature>
<keyword evidence="3 5" id="KW-0238">DNA-binding</keyword>
<evidence type="ECO:0000256" key="4">
    <source>
        <dbReference type="ARBA" id="ARBA00023172"/>
    </source>
</evidence>
<evidence type="ECO:0000259" key="7">
    <source>
        <dbReference type="PROSITE" id="PS51900"/>
    </source>
</evidence>
<gene>
    <name evidence="8" type="ORF">GXP67_02710</name>
</gene>
<dbReference type="PANTHER" id="PTHR30349:SF64">
    <property type="entry name" value="PROPHAGE INTEGRASE INTD-RELATED"/>
    <property type="match status" value="1"/>
</dbReference>
<dbReference type="PROSITE" id="PS51900">
    <property type="entry name" value="CB"/>
    <property type="match status" value="1"/>
</dbReference>
<proteinExistence type="inferred from homology"/>
<evidence type="ECO:0000256" key="5">
    <source>
        <dbReference type="PROSITE-ProRule" id="PRU01248"/>
    </source>
</evidence>
<dbReference type="SUPFAM" id="SSF56349">
    <property type="entry name" value="DNA breaking-rejoining enzymes"/>
    <property type="match status" value="1"/>
</dbReference>